<dbReference type="GO" id="GO:0045053">
    <property type="term" value="P:protein retention in Golgi apparatus"/>
    <property type="evidence" value="ECO:0007669"/>
    <property type="project" value="TreeGrafter"/>
</dbReference>
<dbReference type="Pfam" id="PF06398">
    <property type="entry name" value="Pex24p"/>
    <property type="match status" value="1"/>
</dbReference>
<dbReference type="PANTHER" id="PTHR16166">
    <property type="entry name" value="VACUOLAR PROTEIN SORTING-ASSOCIATED PROTEIN VPS13"/>
    <property type="match status" value="1"/>
</dbReference>
<evidence type="ECO:0000259" key="1">
    <source>
        <dbReference type="SMART" id="SM00694"/>
    </source>
</evidence>
<reference evidence="2 3" key="1">
    <citation type="journal article" date="2017" name="Nature">
        <title>The Apostasia genome and the evolution of orchids.</title>
        <authorList>
            <person name="Zhang G.Q."/>
            <person name="Liu K.W."/>
            <person name="Li Z."/>
            <person name="Lohaus R."/>
            <person name="Hsiao Y.Y."/>
            <person name="Niu S.C."/>
            <person name="Wang J.Y."/>
            <person name="Lin Y.C."/>
            <person name="Xu Q."/>
            <person name="Chen L.J."/>
            <person name="Yoshida K."/>
            <person name="Fujiwara S."/>
            <person name="Wang Z.W."/>
            <person name="Zhang Y.Q."/>
            <person name="Mitsuda N."/>
            <person name="Wang M."/>
            <person name="Liu G.H."/>
            <person name="Pecoraro L."/>
            <person name="Huang H.X."/>
            <person name="Xiao X.J."/>
            <person name="Lin M."/>
            <person name="Wu X.Y."/>
            <person name="Wu W.L."/>
            <person name="Chen Y.Y."/>
            <person name="Chang S.B."/>
            <person name="Sakamoto S."/>
            <person name="Ohme-Takagi M."/>
            <person name="Yagi M."/>
            <person name="Zeng S.J."/>
            <person name="Shen C.Y."/>
            <person name="Yeh C.M."/>
            <person name="Luo Y.B."/>
            <person name="Tsai W.C."/>
            <person name="Van de Peer Y."/>
            <person name="Liu Z.J."/>
        </authorList>
    </citation>
    <scope>NUCLEOTIDE SEQUENCE [LARGE SCALE GENOMIC DNA]</scope>
    <source>
        <strain evidence="3">cv. Shenzhen</strain>
        <tissue evidence="2">Stem</tissue>
    </source>
</reference>
<evidence type="ECO:0000313" key="2">
    <source>
        <dbReference type="EMBL" id="PKA53298.1"/>
    </source>
</evidence>
<dbReference type="OrthoDB" id="428159at2759"/>
<dbReference type="Pfam" id="PF25037">
    <property type="entry name" value="VPS13_C"/>
    <property type="match status" value="1"/>
</dbReference>
<protein>
    <recommendedName>
        <fullName evidence="1">Peroxin/Ferlin domain-containing protein</fullName>
    </recommendedName>
</protein>
<dbReference type="GO" id="GO:0098588">
    <property type="term" value="C:bounding membrane of organelle"/>
    <property type="evidence" value="ECO:0007669"/>
    <property type="project" value="UniProtKB-ARBA"/>
</dbReference>
<evidence type="ECO:0000313" key="3">
    <source>
        <dbReference type="Proteomes" id="UP000236161"/>
    </source>
</evidence>
<dbReference type="InterPro" id="IPR009543">
    <property type="entry name" value="VPS13_VAB"/>
</dbReference>
<organism evidence="2 3">
    <name type="scientific">Apostasia shenzhenica</name>
    <dbReference type="NCBI Taxonomy" id="1088818"/>
    <lineage>
        <taxon>Eukaryota</taxon>
        <taxon>Viridiplantae</taxon>
        <taxon>Streptophyta</taxon>
        <taxon>Embryophyta</taxon>
        <taxon>Tracheophyta</taxon>
        <taxon>Spermatophyta</taxon>
        <taxon>Magnoliopsida</taxon>
        <taxon>Liliopsida</taxon>
        <taxon>Asparagales</taxon>
        <taxon>Orchidaceae</taxon>
        <taxon>Apostasioideae</taxon>
        <taxon>Apostasia</taxon>
    </lineage>
</organism>
<dbReference type="InterPro" id="IPR026847">
    <property type="entry name" value="VPS13"/>
</dbReference>
<accession>A0A2I0ACM1</accession>
<dbReference type="InterPro" id="IPR010482">
    <property type="entry name" value="TECPR1-like_DysF"/>
</dbReference>
<dbReference type="EMBL" id="KZ451999">
    <property type="protein sequence ID" value="PKA53298.1"/>
    <property type="molecule type" value="Genomic_DNA"/>
</dbReference>
<proteinExistence type="predicted"/>
<feature type="domain" description="Peroxin/Ferlin" evidence="1">
    <location>
        <begin position="239"/>
        <end position="276"/>
    </location>
</feature>
<dbReference type="STRING" id="1088818.A0A2I0ACM1"/>
<dbReference type="InterPro" id="IPR006614">
    <property type="entry name" value="Peroxin/Ferlin"/>
</dbReference>
<dbReference type="Pfam" id="PF25036">
    <property type="entry name" value="VPS13_VAB"/>
    <property type="match status" value="1"/>
</dbReference>
<sequence length="1651" mass="185989">MYSAPLKEIAYEALPSSSLENCCFEFTWRDLSLAKRMDCHDESHGEIFGRIRVAVLLSTIDGIKKDKNDKKHAKGAGYIQISPTREGPWTTVRLNYASPAACWRLGNDIVASEVSVKDGNRNVIIRSLVSVANNTDFVIDLRLKSKRPVESLNFTGEEHDEGNVGTDYSRSHTAEFFETENYSPSVGWVRCSPPLPSSNPSAIRCIKEDYQKMPSDLPDGWEWVDEWHVDTAIVKTSDGWVYAPSAEHLKWPKSSDHIPSVNYARQRRWIRNRKYTSHDTNNVIPVGLLEPGHTIPLPLSGLLDSVASNVLQLRPKYNEQIEYSWSSVIVKHVLSGSVDTPEDSEICVSALVEADELLHCSEISSPSSNKGQGLWFCLSIRATQIGKDIHSDPIHDWKLTISSPLSIINFLPLTAEYSVMCKPGGECSSCSQGNLLPGKSVKICNADVRDLLYLSVCPLGGWELIHEPVPMSNPSKSFSKTMNLRNSSSGRIVMIILEQNFDKDHLIARTVRIYVPYWIASARCPPLIYKFTEQITRREKKRFSILSNSNVRPEKILSQITDEEMSSGYTIASALNFKYLGLSVSLRNPGKVQYGPIKDLSPLCDMDGSVDLDAYDTDGNCMRIFVSSKPCLYEAVPTKVVFVRPFIIFTNRLGQDAFIRFNADDQPKILLAYDSRVPFVYQKSGPEKIQVRLQDTSWCFPLEIRKEDSVTILLKKQHGRRTYLRAEIRGYEEGSRFLVVLRVEPAHGPIRVENRMADKAIRIHQSGFSDDASVYLEPLSTSNFSWDDPYGQRLIDVFIDDRAFIPNISLEEANDSTALKAHGVKLCTEEFGDIKIVRFLNDKKLLLLGSNKMTGPTAVDRTETSSSKEMKANISPLDLIIELGIVGVSLIDHRPRELLYLYLERFFVSYSTGYDAGKTSRLKLIVGGLQLDNQLPLTIMPVLLAPDEMLDLSHSVFKATITLSNENIDGTLVFPYVYVRVTDKCWRINIHEPVVWALIDFYNNLRLDTIPSDSGVTEVDPEIRIDLIDVSEIKLKVCLETEPDQRPPGALGIWGPIFSAVGNAFKLQLHLRKVVHKNRFMRKSFILPAIVNRIKRDLIHNPLHIIFSVDVLGMTKSTLSSLSKGFAELSTDQQFLQLRSKQVWSRRITGFGDGFLQGTEAFVQGVAFGVTGVLRKPVENARQNGVIGLAHGLGRAFVGFVVQPLSGALDFFSLTVDGIGASFAKCMQILNNKAVAQRMRNPRSIHADGVLRKYSQREAVGQMILYLAEASRHLSCADLFKEPAKYAWSDFYEDHFIVPYQRIVLITNKRVMLLQSLSLENLDKRPSKIIWDVPWEELLALELAKAGHSKPSHLIIHLKYFRMSESFVRVVRCNVDEEGQEPQAVMICACIRRMWKAHQSDFKVLTLKVPSSQRYVQFTCEETDGRDSYKRSKPVISQRGSPSAASLSHDMRFKKHSVNFQKIWSSEQEHKSRCTLFPKQVIDDGAICSIWRPLCPDGYISVGDVAHIGDHPPHVAAIYRESHESFSIPVGYDLVWRNCAGDYTSPVSIWLPRPPDGFVAIGCVAVAAFEEPSLDSAYCVSTELVVDSVFEEQMVWTAPDSHPWSCNIYQVQSEALHFIALRQPKEESDWSPMKVSDRQPQLELLEASKES</sequence>
<keyword evidence="3" id="KW-1185">Reference proteome</keyword>
<dbReference type="InterPro" id="IPR056748">
    <property type="entry name" value="VPS13-like_C"/>
</dbReference>
<dbReference type="PANTHER" id="PTHR16166:SF137">
    <property type="entry name" value="PLECKSTRIN HOMOLOGY (PH) DOMAIN-CONTAINING PROTEIN"/>
    <property type="match status" value="1"/>
</dbReference>
<dbReference type="Pfam" id="PF06101">
    <property type="entry name" value="Vps62"/>
    <property type="match status" value="1"/>
</dbReference>
<name>A0A2I0ACM1_9ASPA</name>
<dbReference type="GO" id="GO:0005737">
    <property type="term" value="C:cytoplasm"/>
    <property type="evidence" value="ECO:0007669"/>
    <property type="project" value="UniProtKB-ARBA"/>
</dbReference>
<dbReference type="GO" id="GO:0006623">
    <property type="term" value="P:protein targeting to vacuole"/>
    <property type="evidence" value="ECO:0007669"/>
    <property type="project" value="TreeGrafter"/>
</dbReference>
<gene>
    <name evidence="2" type="ORF">AXF42_Ash010028</name>
</gene>
<dbReference type="InterPro" id="IPR009291">
    <property type="entry name" value="Vps62"/>
</dbReference>
<dbReference type="Proteomes" id="UP000236161">
    <property type="component" value="Unassembled WGS sequence"/>
</dbReference>
<dbReference type="SMART" id="SM00694">
    <property type="entry name" value="DysFC"/>
    <property type="match status" value="1"/>
</dbReference>